<keyword evidence="1" id="KW-1133">Transmembrane helix</keyword>
<reference evidence="2 3" key="1">
    <citation type="journal article" date="2012" name="J. Bacteriol.">
        <title>Genome Sequence of Idiomarina xiamenensis Type Strain 10-D-4.</title>
        <authorList>
            <person name="Lai Q."/>
            <person name="Wang L."/>
            <person name="Wang W."/>
            <person name="Shao Z."/>
        </authorList>
    </citation>
    <scope>NUCLEOTIDE SEQUENCE [LARGE SCALE GENOMIC DNA]</scope>
    <source>
        <strain evidence="2 3">10-D-4</strain>
    </source>
</reference>
<dbReference type="OrthoDB" id="6592091at2"/>
<dbReference type="RefSeq" id="WP_008490005.1">
    <property type="nucleotide sequence ID" value="NZ_AMRG01000023.1"/>
</dbReference>
<evidence type="ECO:0008006" key="4">
    <source>
        <dbReference type="Google" id="ProtNLM"/>
    </source>
</evidence>
<keyword evidence="3" id="KW-1185">Reference proteome</keyword>
<dbReference type="EMBL" id="AMRG01000023">
    <property type="protein sequence ID" value="EKE79463.1"/>
    <property type="molecule type" value="Genomic_DNA"/>
</dbReference>
<sequence>MSWDKVKEVIGGAAPVVGSLLGGPAGGAVGSLVASWLGVEDNAEAVLKKLQADPNALLRIQEMEAQERMQLRQLQFEQARLAITDKQHQHEQQQETIRNGDNAEDEYVRHTRPKMARQSFYAGTIYVLVFELLAAFDIGAGADMALACALYSPALGYMGFRTLDAFSKHKGPKMGATVKQLVNRVRG</sequence>
<dbReference type="eggNOG" id="ENOG502ZD7Z">
    <property type="taxonomic scope" value="Bacteria"/>
</dbReference>
<organism evidence="2 3">
    <name type="scientific">Idiomarina xiamenensis 10-D-4</name>
    <dbReference type="NCBI Taxonomy" id="740709"/>
    <lineage>
        <taxon>Bacteria</taxon>
        <taxon>Pseudomonadati</taxon>
        <taxon>Pseudomonadota</taxon>
        <taxon>Gammaproteobacteria</taxon>
        <taxon>Alteromonadales</taxon>
        <taxon>Idiomarinaceae</taxon>
        <taxon>Idiomarina</taxon>
    </lineage>
</organism>
<comment type="caution">
    <text evidence="2">The sequence shown here is derived from an EMBL/GenBank/DDBJ whole genome shotgun (WGS) entry which is preliminary data.</text>
</comment>
<dbReference type="Proteomes" id="UP000014115">
    <property type="component" value="Unassembled WGS sequence"/>
</dbReference>
<evidence type="ECO:0000256" key="1">
    <source>
        <dbReference type="SAM" id="Phobius"/>
    </source>
</evidence>
<gene>
    <name evidence="2" type="ORF">A10D4_12884</name>
</gene>
<keyword evidence="1" id="KW-0472">Membrane</keyword>
<feature type="transmembrane region" description="Helical" evidence="1">
    <location>
        <begin position="119"/>
        <end position="138"/>
    </location>
</feature>
<proteinExistence type="predicted"/>
<evidence type="ECO:0000313" key="3">
    <source>
        <dbReference type="Proteomes" id="UP000014115"/>
    </source>
</evidence>
<dbReference type="AlphaFoldDB" id="K2JVA2"/>
<accession>K2JVA2</accession>
<dbReference type="PATRIC" id="fig|740709.3.peg.2596"/>
<protein>
    <recommendedName>
        <fullName evidence="4">Holin of 3TMs, for gene-transfer release</fullName>
    </recommendedName>
</protein>
<name>K2JVA2_9GAMM</name>
<dbReference type="STRING" id="740709.A10D4_12884"/>
<evidence type="ECO:0000313" key="2">
    <source>
        <dbReference type="EMBL" id="EKE79463.1"/>
    </source>
</evidence>
<keyword evidence="1" id="KW-0812">Transmembrane</keyword>